<proteinExistence type="predicted"/>
<gene>
    <name evidence="2" type="ORF">H2204_014571</name>
</gene>
<accession>A0AA38XI07</accession>
<dbReference type="CDD" id="cd03440">
    <property type="entry name" value="hot_dog"/>
    <property type="match status" value="1"/>
</dbReference>
<dbReference type="SUPFAM" id="SSF54637">
    <property type="entry name" value="Thioesterase/thiol ester dehydrase-isomerase"/>
    <property type="match status" value="1"/>
</dbReference>
<name>A0AA38XI07_9EURO</name>
<sequence length="282" mass="30781">MAVDALTSSLAALQDVLDCMPAVRAMQIRLDGYADGVLRITAPLVANVNDKGNAFGGSLASVLTLSGWALVSLRLRLAGHDAEVYVADSNLRYLAPVYEDLHAHAEATGSGAWDTFLATFRQRGKARISIVATQPGADGKAAAEFSGRFVAFAKGAAAGAAADDLSRKQRKLLEETQIAYGATIRWGSMDDAIAYLDPQLRKSKPPTEFELNRYAQLRVSSYRERSSASLEGGQVERRVEIGVINQNTQAERTVVVTERWRWDPEAKRWWQSAGLPDLWQGQ</sequence>
<dbReference type="InterPro" id="IPR012660">
    <property type="entry name" value="YiiD_C"/>
</dbReference>
<dbReference type="NCBIfam" id="TIGR02447">
    <property type="entry name" value="yiiD_Cterm"/>
    <property type="match status" value="1"/>
</dbReference>
<dbReference type="InterPro" id="IPR029069">
    <property type="entry name" value="HotDog_dom_sf"/>
</dbReference>
<comment type="caution">
    <text evidence="2">The sequence shown here is derived from an EMBL/GenBank/DDBJ whole genome shotgun (WGS) entry which is preliminary data.</text>
</comment>
<reference evidence="2" key="1">
    <citation type="submission" date="2022-10" db="EMBL/GenBank/DDBJ databases">
        <title>Culturing micro-colonial fungi from biological soil crusts in the Mojave desert and describing Neophaeococcomyces mojavensis, and introducing the new genera and species Taxawa tesnikishii.</title>
        <authorList>
            <person name="Kurbessoian T."/>
            <person name="Stajich J.E."/>
        </authorList>
    </citation>
    <scope>NUCLEOTIDE SEQUENCE</scope>
    <source>
        <strain evidence="2">TK_35</strain>
    </source>
</reference>
<dbReference type="Pfam" id="PF09500">
    <property type="entry name" value="YiiD_C"/>
    <property type="match status" value="1"/>
</dbReference>
<protein>
    <recommendedName>
        <fullName evidence="1">Thioesterase putative domain-containing protein</fullName>
    </recommendedName>
</protein>
<organism evidence="2">
    <name type="scientific">Knufia peltigerae</name>
    <dbReference type="NCBI Taxonomy" id="1002370"/>
    <lineage>
        <taxon>Eukaryota</taxon>
        <taxon>Fungi</taxon>
        <taxon>Dikarya</taxon>
        <taxon>Ascomycota</taxon>
        <taxon>Pezizomycotina</taxon>
        <taxon>Eurotiomycetes</taxon>
        <taxon>Chaetothyriomycetidae</taxon>
        <taxon>Chaetothyriales</taxon>
        <taxon>Trichomeriaceae</taxon>
        <taxon>Knufia</taxon>
    </lineage>
</organism>
<feature type="domain" description="Thioesterase putative" evidence="1">
    <location>
        <begin position="18"/>
        <end position="152"/>
    </location>
</feature>
<dbReference type="Gene3D" id="3.10.129.10">
    <property type="entry name" value="Hotdog Thioesterase"/>
    <property type="match status" value="1"/>
</dbReference>
<dbReference type="AlphaFoldDB" id="A0AA38XI07"/>
<dbReference type="EMBL" id="JAPDRN010000190">
    <property type="protein sequence ID" value="KAJ9613845.1"/>
    <property type="molecule type" value="Genomic_DNA"/>
</dbReference>
<evidence type="ECO:0000259" key="1">
    <source>
        <dbReference type="Pfam" id="PF09500"/>
    </source>
</evidence>
<evidence type="ECO:0000313" key="2">
    <source>
        <dbReference type="EMBL" id="KAJ9613845.1"/>
    </source>
</evidence>